<dbReference type="RefSeq" id="YP_001429862.1">
    <property type="nucleotide sequence ID" value="NC_009761.3"/>
</dbReference>
<organism evidence="1 2">
    <name type="scientific">Staphylococcus phage tp310-1</name>
    <dbReference type="NCBI Taxonomy" id="445515"/>
    <lineage>
        <taxon>Viruses</taxon>
        <taxon>Duplodnaviria</taxon>
        <taxon>Heunggongvirae</taxon>
        <taxon>Uroviricota</taxon>
        <taxon>Caudoviricetes</taxon>
        <taxon>Bronfenbrennervirinae</taxon>
        <taxon>Peeveelvirus</taxon>
        <taxon>Peeveelvirus tp3101</taxon>
    </lineage>
</organism>
<dbReference type="GeneID" id="5525340"/>
<dbReference type="EMBL" id="EF462197">
    <property type="protein sequence ID" value="ABS87429.1"/>
    <property type="molecule type" value="Genomic_DNA"/>
</dbReference>
<dbReference type="KEGG" id="vg:5525340"/>
<protein>
    <submittedName>
        <fullName evidence="1">Uncharacterized protein</fullName>
    </submittedName>
</protein>
<proteinExistence type="predicted"/>
<accession>A7TWB2</accession>
<reference evidence="1 2" key="1">
    <citation type="submission" date="2007-02" db="EMBL/GenBank/DDBJ databases">
        <title>Prophages in Staphylococcus aureus strain spa-310 (MLST ST 22).</title>
        <authorList>
            <person name="Reichholf U."/>
            <person name="Melzl H."/>
            <person name="Patten A."/>
            <person name="Aichinger C."/>
            <person name="Prabha C."/>
            <person name="Irtenkauf C."/>
            <person name="Reischl U."/>
            <person name="Lehn N."/>
            <person name="Linde H.-J."/>
        </authorList>
    </citation>
    <scope>NUCLEOTIDE SEQUENCE [LARGE SCALE GENOMIC DNA]</scope>
</reference>
<evidence type="ECO:0000313" key="2">
    <source>
        <dbReference type="Proteomes" id="UP000201674"/>
    </source>
</evidence>
<dbReference type="Proteomes" id="UP000201674">
    <property type="component" value="Segment"/>
</dbReference>
<evidence type="ECO:0000313" key="1">
    <source>
        <dbReference type="EMBL" id="ABS87429.1"/>
    </source>
</evidence>
<name>A7TWB2_9CAUD</name>
<keyword evidence="2" id="KW-1185">Reference proteome</keyword>
<sequence length="31" mass="3711">MESRRFWGSDAILSHNIQRFNRTQAYTHNSS</sequence>